<protein>
    <recommendedName>
        <fullName evidence="2">ARB-07466-like C-terminal domain-containing protein</fullName>
    </recommendedName>
</protein>
<reference evidence="3 4" key="1">
    <citation type="submission" date="2017-06" db="EMBL/GenBank/DDBJ databases">
        <authorList>
            <person name="Kim H.J."/>
            <person name="Triplett B.A."/>
        </authorList>
    </citation>
    <scope>NUCLEOTIDE SEQUENCE [LARGE SCALE GENOMIC DNA]</scope>
    <source>
        <strain evidence="3 4">DSM 43151</strain>
    </source>
</reference>
<organism evidence="3 4">
    <name type="scientific">Actinoplanes regularis</name>
    <dbReference type="NCBI Taxonomy" id="52697"/>
    <lineage>
        <taxon>Bacteria</taxon>
        <taxon>Bacillati</taxon>
        <taxon>Actinomycetota</taxon>
        <taxon>Actinomycetes</taxon>
        <taxon>Micromonosporales</taxon>
        <taxon>Micromonosporaceae</taxon>
        <taxon>Actinoplanes</taxon>
    </lineage>
</organism>
<keyword evidence="4" id="KW-1185">Reference proteome</keyword>
<accession>A0A239IXT3</accession>
<evidence type="ECO:0000256" key="1">
    <source>
        <dbReference type="SAM" id="Phobius"/>
    </source>
</evidence>
<keyword evidence="1" id="KW-0812">Transmembrane</keyword>
<keyword evidence="1" id="KW-0472">Membrane</keyword>
<evidence type="ECO:0000313" key="4">
    <source>
        <dbReference type="Proteomes" id="UP000198415"/>
    </source>
</evidence>
<dbReference type="InterPro" id="IPR058593">
    <property type="entry name" value="ARB_07466-like_C"/>
</dbReference>
<dbReference type="Proteomes" id="UP000198415">
    <property type="component" value="Unassembled WGS sequence"/>
</dbReference>
<keyword evidence="1" id="KW-1133">Transmembrane helix</keyword>
<gene>
    <name evidence="3" type="ORF">SAMN06264365_13174</name>
</gene>
<feature type="transmembrane region" description="Helical" evidence="1">
    <location>
        <begin position="145"/>
        <end position="169"/>
    </location>
</feature>
<sequence>MYRTPRSAYDRACDCRCPVHRGQQRWAYNYPGCRCLTICASQPMTLFAPQINGALFLDTDDVLWFVPGLEPGHWDWRSATRVNPGHPLFEASDRITDLLRDTNEGLCSWLIASDQTPVLALAGRGIRAKPGLFASPKGQHFMTKAIVGIVVVVIFACFGLPMLLMSAVMGGGSGACSPAVAPSIDASGQPAGTGQWDTDQLNITVTIIEVGVTKGVGSWGQTIALAVAMQESGLRNLPYLGDANDHDSIGVFQQRPSQGWGTPEQLADPAYQAGKFYDKLKTIPGWQRMPLTEAAQAVQGSAYPGAYAKWTNDAIALVDRYGTGEIALDCSNMPFGSAEPAPRNPDGSWPEETCSIVPDPTTGTGCLTPRTFHFVQQATTAGWPKPGCWDDRDKGEHPLGRACDFMMTPGEEAHGAAKARGAAMAAWAVANADRLGIMYVIWYRMIWTDDGRGWHAYDNPWGGNDPGGWHTNHVHISMH</sequence>
<evidence type="ECO:0000259" key="2">
    <source>
        <dbReference type="Pfam" id="PF26571"/>
    </source>
</evidence>
<dbReference type="Pfam" id="PF26571">
    <property type="entry name" value="VldE"/>
    <property type="match status" value="1"/>
</dbReference>
<dbReference type="EMBL" id="FZNR01000031">
    <property type="protein sequence ID" value="SNS98586.1"/>
    <property type="molecule type" value="Genomic_DNA"/>
</dbReference>
<name>A0A239IXT3_9ACTN</name>
<feature type="domain" description="ARB-07466-like C-terminal" evidence="2">
    <location>
        <begin position="364"/>
        <end position="465"/>
    </location>
</feature>
<dbReference type="AlphaFoldDB" id="A0A239IXT3"/>
<evidence type="ECO:0000313" key="3">
    <source>
        <dbReference type="EMBL" id="SNS98586.1"/>
    </source>
</evidence>
<proteinExistence type="predicted"/>